<evidence type="ECO:0000313" key="2">
    <source>
        <dbReference type="Proteomes" id="UP000011274"/>
    </source>
</evidence>
<accession>B2YG40</accession>
<name>B2YG40_MHVB</name>
<reference evidence="1 2" key="1">
    <citation type="journal article" date="2008" name="Virology">
        <title>Sequence analysis of a non-classified, non-occluded DNA virus that causes salivary gland hypertrophy of Musca domestica, MdSGHV.</title>
        <authorList>
            <person name="Garcia-Maruniak A."/>
            <person name="Maruniak J.E."/>
            <person name="Farmerie W."/>
            <person name="Boucias D.G."/>
        </authorList>
    </citation>
    <scope>NUCLEOTIDE SEQUENCE [LARGE SCALE GENOMIC DNA]</scope>
    <source>
        <strain evidence="2">Isolate Musca domestica/United States/Boucias/-</strain>
    </source>
</reference>
<dbReference type="EMBL" id="EU522111">
    <property type="protein sequence ID" value="ACD03522.1"/>
    <property type="molecule type" value="Genomic_DNA"/>
</dbReference>
<protein>
    <submittedName>
        <fullName evidence="1">Uncharacterized protein</fullName>
    </submittedName>
</protein>
<sequence length="90" mass="10260">MPPPPPPPAPAFIIELPRRTNYAVSLYIASLTHHYEGWFFPSAVCKKWIRVQNKFVYGKIPRSHRTVCKITLFKVARVQAPTPTSPHPPI</sequence>
<dbReference type="GeneID" id="6295470"/>
<evidence type="ECO:0000313" key="1">
    <source>
        <dbReference type="EMBL" id="ACD03522.1"/>
    </source>
</evidence>
<organism evidence="1 2">
    <name type="scientific">Musca hytrovirus</name>
    <name type="common">isolate Musca domestica/United States/Boucias/-</name>
    <name type="synonym">MHV</name>
    <dbReference type="NCBI Taxonomy" id="523909"/>
    <lineage>
        <taxon>Viruses</taxon>
        <taxon>Viruses incertae sedis</taxon>
        <taxon>Naldaviricetes</taxon>
        <taxon>Lefavirales</taxon>
        <taxon>Hytrosaviridae</taxon>
        <taxon>Muscavirus</taxon>
        <taxon>Muscavirus musdomesticae</taxon>
    </lineage>
</organism>
<proteinExistence type="predicted"/>
<organismHost>
    <name type="scientific">Musca domestica</name>
    <name type="common">House fly</name>
    <dbReference type="NCBI Taxonomy" id="7370"/>
</organismHost>
<keyword evidence="2" id="KW-1185">Reference proteome</keyword>
<gene>
    <name evidence="1" type="ORF">MdSGHV063</name>
</gene>
<dbReference type="KEGG" id="vg:6295470"/>
<dbReference type="RefSeq" id="YP_001883391.1">
    <property type="nucleotide sequence ID" value="NC_010671.1"/>
</dbReference>
<dbReference type="Proteomes" id="UP000011274">
    <property type="component" value="Segment"/>
</dbReference>